<evidence type="ECO:0000313" key="2">
    <source>
        <dbReference type="EMBL" id="ETM53893.1"/>
    </source>
</evidence>
<dbReference type="AlphaFoldDB" id="W2P0Y8"/>
<proteinExistence type="predicted"/>
<feature type="compositionally biased region" description="Basic and acidic residues" evidence="1">
    <location>
        <begin position="104"/>
        <end position="118"/>
    </location>
</feature>
<name>W2P0Y8_PHYNI</name>
<evidence type="ECO:0000256" key="1">
    <source>
        <dbReference type="SAM" id="MobiDB-lite"/>
    </source>
</evidence>
<dbReference type="EMBL" id="KI691156">
    <property type="protein sequence ID" value="ETM53893.1"/>
    <property type="molecule type" value="Genomic_DNA"/>
</dbReference>
<gene>
    <name evidence="2" type="ORF">L914_02670</name>
</gene>
<sequence>MIGFTNPHRFFVSRPVDHEPAQFPSEACPMFGSHIQGAFVKRKQNFVAHVEGPPRSSGNERLRSNCRTDEEITNEGTALCRHDRRDWIRRWAAETSTTDYDQPIGDHDQTTAIKADDR</sequence>
<feature type="region of interest" description="Disordered" evidence="1">
    <location>
        <begin position="95"/>
        <end position="118"/>
    </location>
</feature>
<dbReference type="Proteomes" id="UP000054532">
    <property type="component" value="Unassembled WGS sequence"/>
</dbReference>
<protein>
    <submittedName>
        <fullName evidence="2">Uncharacterized protein</fullName>
    </submittedName>
</protein>
<reference evidence="2" key="1">
    <citation type="submission" date="2013-11" db="EMBL/GenBank/DDBJ databases">
        <title>The Genome Sequence of Phytophthora parasitica IAC_01/95.</title>
        <authorList>
            <consortium name="The Broad Institute Genomics Platform"/>
            <person name="Russ C."/>
            <person name="Tyler B."/>
            <person name="Panabieres F."/>
            <person name="Shan W."/>
            <person name="Tripathy S."/>
            <person name="Grunwald N."/>
            <person name="Machado M."/>
            <person name="Johnson C.S."/>
            <person name="Arredondo F."/>
            <person name="Hong C."/>
            <person name="Coffey M."/>
            <person name="Young S.K."/>
            <person name="Zeng Q."/>
            <person name="Gargeya S."/>
            <person name="Fitzgerald M."/>
            <person name="Abouelleil A."/>
            <person name="Alvarado L."/>
            <person name="Chapman S.B."/>
            <person name="Gainer-Dewar J."/>
            <person name="Goldberg J."/>
            <person name="Griggs A."/>
            <person name="Gujja S."/>
            <person name="Hansen M."/>
            <person name="Howarth C."/>
            <person name="Imamovic A."/>
            <person name="Ireland A."/>
            <person name="Larimer J."/>
            <person name="McCowan C."/>
            <person name="Murphy C."/>
            <person name="Pearson M."/>
            <person name="Poon T.W."/>
            <person name="Priest M."/>
            <person name="Roberts A."/>
            <person name="Saif S."/>
            <person name="Shea T."/>
            <person name="Sykes S."/>
            <person name="Wortman J."/>
            <person name="Nusbaum C."/>
            <person name="Birren B."/>
        </authorList>
    </citation>
    <scope>NUCLEOTIDE SEQUENCE [LARGE SCALE GENOMIC DNA]</scope>
    <source>
        <strain evidence="2">IAC_01/95</strain>
    </source>
</reference>
<organism evidence="2">
    <name type="scientific">Phytophthora nicotianae</name>
    <name type="common">Potato buckeye rot agent</name>
    <name type="synonym">Phytophthora parasitica</name>
    <dbReference type="NCBI Taxonomy" id="4792"/>
    <lineage>
        <taxon>Eukaryota</taxon>
        <taxon>Sar</taxon>
        <taxon>Stramenopiles</taxon>
        <taxon>Oomycota</taxon>
        <taxon>Peronosporomycetes</taxon>
        <taxon>Peronosporales</taxon>
        <taxon>Peronosporaceae</taxon>
        <taxon>Phytophthora</taxon>
    </lineage>
</organism>
<accession>W2P0Y8</accession>